<evidence type="ECO:0000256" key="1">
    <source>
        <dbReference type="SAM" id="MobiDB-lite"/>
    </source>
</evidence>
<gene>
    <name evidence="3" type="ORF">G5575_16005</name>
</gene>
<dbReference type="Proteomes" id="UP000474802">
    <property type="component" value="Unassembled WGS sequence"/>
</dbReference>
<protein>
    <submittedName>
        <fullName evidence="3">Uncharacterized protein</fullName>
    </submittedName>
</protein>
<dbReference type="AlphaFoldDB" id="A0A6M1SQP0"/>
<dbReference type="EMBL" id="JAALFG010000004">
    <property type="protein sequence ID" value="NGP18954.1"/>
    <property type="molecule type" value="Genomic_DNA"/>
</dbReference>
<reference evidence="3 4" key="1">
    <citation type="submission" date="2020-02" db="EMBL/GenBank/DDBJ databases">
        <authorList>
            <person name="Khan S.A."/>
            <person name="Jeon C.O."/>
            <person name="Chun B.H."/>
        </authorList>
    </citation>
    <scope>NUCLEOTIDE SEQUENCE [LARGE SCALE GENOMIC DNA]</scope>
    <source>
        <strain evidence="3 4">H239</strain>
    </source>
</reference>
<keyword evidence="2" id="KW-0472">Membrane</keyword>
<reference evidence="3 4" key="2">
    <citation type="submission" date="2020-03" db="EMBL/GenBank/DDBJ databases">
        <title>Devosia chinhatensis sp. nov., isolated from a hexachlorocyclohexane (HCH) dump site in India.</title>
        <authorList>
            <person name="Kumar M."/>
            <person name="Lal R."/>
        </authorList>
    </citation>
    <scope>NUCLEOTIDE SEQUENCE [LARGE SCALE GENOMIC DNA]</scope>
    <source>
        <strain evidence="3 4">H239</strain>
    </source>
</reference>
<keyword evidence="4" id="KW-1185">Reference proteome</keyword>
<feature type="region of interest" description="Disordered" evidence="1">
    <location>
        <begin position="37"/>
        <end position="63"/>
    </location>
</feature>
<name>A0A6M1SQP0_9HYPH</name>
<sequence>MAEKRQEDRGVARIVIIAFVVALVAVIAWVIIQQSGVLPGDTGEGTLRSARRTSYSGSSPVPT</sequence>
<feature type="transmembrane region" description="Helical" evidence="2">
    <location>
        <begin position="12"/>
        <end position="32"/>
    </location>
</feature>
<evidence type="ECO:0000313" key="4">
    <source>
        <dbReference type="Proteomes" id="UP000474802"/>
    </source>
</evidence>
<dbReference type="RefSeq" id="WP_164535214.1">
    <property type="nucleotide sequence ID" value="NZ_JAALFG010000004.1"/>
</dbReference>
<evidence type="ECO:0000313" key="3">
    <source>
        <dbReference type="EMBL" id="NGP18954.1"/>
    </source>
</evidence>
<organism evidence="3 4">
    <name type="scientific">Devosia aurantiaca</name>
    <dbReference type="NCBI Taxonomy" id="2714858"/>
    <lineage>
        <taxon>Bacteria</taxon>
        <taxon>Pseudomonadati</taxon>
        <taxon>Pseudomonadota</taxon>
        <taxon>Alphaproteobacteria</taxon>
        <taxon>Hyphomicrobiales</taxon>
        <taxon>Devosiaceae</taxon>
        <taxon>Devosia</taxon>
    </lineage>
</organism>
<feature type="compositionally biased region" description="Polar residues" evidence="1">
    <location>
        <begin position="52"/>
        <end position="63"/>
    </location>
</feature>
<accession>A0A6M1SQP0</accession>
<keyword evidence="2" id="KW-1133">Transmembrane helix</keyword>
<evidence type="ECO:0000256" key="2">
    <source>
        <dbReference type="SAM" id="Phobius"/>
    </source>
</evidence>
<keyword evidence="2" id="KW-0812">Transmembrane</keyword>
<proteinExistence type="predicted"/>
<comment type="caution">
    <text evidence="3">The sequence shown here is derived from an EMBL/GenBank/DDBJ whole genome shotgun (WGS) entry which is preliminary data.</text>
</comment>